<evidence type="ECO:0000256" key="4">
    <source>
        <dbReference type="ARBA" id="ARBA00022806"/>
    </source>
</evidence>
<evidence type="ECO:0000313" key="11">
    <source>
        <dbReference type="Proteomes" id="UP000550714"/>
    </source>
</evidence>
<keyword evidence="2" id="KW-0547">Nucleotide-binding</keyword>
<keyword evidence="10" id="KW-0255">Endonuclease</keyword>
<evidence type="ECO:0000256" key="6">
    <source>
        <dbReference type="SAM" id="MobiDB-lite"/>
    </source>
</evidence>
<dbReference type="SUPFAM" id="SSF52540">
    <property type="entry name" value="P-loop containing nucleoside triphosphate hydrolases"/>
    <property type="match status" value="1"/>
</dbReference>
<dbReference type="Pfam" id="PF13195">
    <property type="entry name" value="DUF4011"/>
    <property type="match status" value="1"/>
</dbReference>
<dbReference type="InterPro" id="IPR050534">
    <property type="entry name" value="Coronavir_polyprotein_1ab"/>
</dbReference>
<dbReference type="EMBL" id="JACHWU010000007">
    <property type="protein sequence ID" value="MBB3053089.1"/>
    <property type="molecule type" value="Genomic_DNA"/>
</dbReference>
<dbReference type="InterPro" id="IPR047187">
    <property type="entry name" value="SF1_C_Upf1"/>
</dbReference>
<dbReference type="InterPro" id="IPR041677">
    <property type="entry name" value="DNA2/NAM7_AAA_11"/>
</dbReference>
<protein>
    <submittedName>
        <fullName evidence="10">Very-short-patch-repair endonuclease</fullName>
    </submittedName>
</protein>
<dbReference type="GO" id="GO:0016787">
    <property type="term" value="F:hydrolase activity"/>
    <property type="evidence" value="ECO:0007669"/>
    <property type="project" value="UniProtKB-KW"/>
</dbReference>
<feature type="domain" description="Restriction endonuclease type II-like" evidence="9">
    <location>
        <begin position="1141"/>
        <end position="1236"/>
    </location>
</feature>
<keyword evidence="11" id="KW-1185">Reference proteome</keyword>
<evidence type="ECO:0000256" key="3">
    <source>
        <dbReference type="ARBA" id="ARBA00022801"/>
    </source>
</evidence>
<keyword evidence="5" id="KW-0067">ATP-binding</keyword>
<dbReference type="GO" id="GO:0004386">
    <property type="term" value="F:helicase activity"/>
    <property type="evidence" value="ECO:0007669"/>
    <property type="project" value="UniProtKB-KW"/>
</dbReference>
<sequence>MASPAGDMRHQLVQRQSDKWTKELIDLDHTNTLVKFKHSKTGSLDLTSSDPDQLTKLLAGEKSSLKSLFPDVNQHKDACSRARQIHRKIRTFREEQGVEVGRLACGFVKVRSVKAGPRPTLPLYAPLLLRPIALEVKTASGSDFNLTVDSEEDLNPVLLHALTREYGLDLAVDDITEKVATRLTELVEFKDRVDGAFGVLDELARGEGLDLQLEDGCAIGIFNYQKLPMVRDLQSAGDLLSKHELVASLAGHQESILQTRTEASNYCRTSPDTQRPEDEFLVIDANSSQYEAIDVALSGHHLLLEGPPGTGKSQTIANIIAGAAARGLSVLFVAEKGAAIQAVTDRLEAVKLDDLVLDLHRKATDKKHVAQQLADSLSRLSQEPTVDVSTLHELVATRRKKLNDYAQALHDVRQPWNLSAYQVREKLLQLGDTYRSQCAFRGHQLRDLHSDVVAKIEEGLRSFVHQGGLRILNEESPWAQAEVRDEEDMEQVLGELDNLTSRTLTSSSERMQKLVNQVGLPLPLEIANWEPILRLLDDVTRSVDRFGATIFGEELDEIQWATAPRPERKKHRPNMSWQKRRGWLKHARSLSTEGIRKKSELHEALTEVVRQRDEWRRIGGPETRPAQVIGLAEMMAEYQELRRQLAAVALSTKVDDLDTKPISTVTKQLNELYADRDMLFRLPQINGLRQRFTAMGLTPLLQEFAQDQVAPDEAALIFRHTWLRCLDDEFRMHSPALREFTPSQHDRYASEFQDADRRHLEASAARIRHRVAVTARQARDDFPDQTKLLRKESSKKTRHMPLRKLVEQAPDVLLALRPCWAMSPLVVSQTLPPSRLFDLVIFDEASQVRPHEAITSIMRGERLVVAGDEKQLPPSEFFDRQFESHDDEDEEPDDLADYESILTSLRAVVPTTRTLRWHYRSQDERLIAFSNKEIYNGDLVTFPGSQQENPLRFELVESDTASPGQAGLPEEEVRRVVDLVLEHAETRPSESLGVITLGTKHRDRIEQSVRTALQNRRDLDAFFSEDGNATNRFFVKNIETVQGDERDAIIFSIGVARSATGRVNRTGFGALNRKDGGRRLNVAVTRSRVRMTVVSSFPSSALTPDDSPTGTELLRRFLEMAERGADPAEVGRDAGTELNGFEQDIARRLANEGIDVYPQWGVSDYRIDFALAHPVNPSRMVLAVEADGDRYHQSGNARDRDRLRQEHLERLGWRFHRVWASAWFADPEGETRKIVDAWEKAVADVDNPTHPTPATLHAAADTDPEPEPSADERRGPRPPLRAPRTNIDHYEEAELIALFRWLLRDGLHLDRQERISQAMRELGYGRKGRKIVERLTRAAEIAQHLADKEVD</sequence>
<dbReference type="RefSeq" id="WP_183658572.1">
    <property type="nucleotide sequence ID" value="NZ_JACHWU010000007.1"/>
</dbReference>
<dbReference type="InterPro" id="IPR025103">
    <property type="entry name" value="DUF4011"/>
</dbReference>
<evidence type="ECO:0000256" key="5">
    <source>
        <dbReference type="ARBA" id="ARBA00022840"/>
    </source>
</evidence>
<evidence type="ECO:0000256" key="1">
    <source>
        <dbReference type="ARBA" id="ARBA00007913"/>
    </source>
</evidence>
<feature type="compositionally biased region" description="Low complexity" evidence="6">
    <location>
        <begin position="1248"/>
        <end position="1261"/>
    </location>
</feature>
<gene>
    <name evidence="10" type="ORF">FHS23_004132</name>
</gene>
<dbReference type="SUPFAM" id="SSF52980">
    <property type="entry name" value="Restriction endonuclease-like"/>
    <property type="match status" value="1"/>
</dbReference>
<reference evidence="10 11" key="1">
    <citation type="submission" date="2020-08" db="EMBL/GenBank/DDBJ databases">
        <title>Genomic Encyclopedia of Type Strains, Phase III (KMG-III): the genomes of soil and plant-associated and newly described type strains.</title>
        <authorList>
            <person name="Whitman W."/>
        </authorList>
    </citation>
    <scope>NUCLEOTIDE SEQUENCE [LARGE SCALE GENOMIC DNA]</scope>
    <source>
        <strain evidence="10 11">CECT 8577</strain>
    </source>
</reference>
<dbReference type="InterPro" id="IPR027417">
    <property type="entry name" value="P-loop_NTPase"/>
</dbReference>
<evidence type="ECO:0000256" key="2">
    <source>
        <dbReference type="ARBA" id="ARBA00022741"/>
    </source>
</evidence>
<dbReference type="GO" id="GO:0004519">
    <property type="term" value="F:endonuclease activity"/>
    <property type="evidence" value="ECO:0007669"/>
    <property type="project" value="UniProtKB-KW"/>
</dbReference>
<dbReference type="InterPro" id="IPR049468">
    <property type="entry name" value="Restrct_endonuc-II-like_dom"/>
</dbReference>
<feature type="domain" description="DNA2/NAM7 helicase helicase" evidence="7">
    <location>
        <begin position="774"/>
        <end position="874"/>
    </location>
</feature>
<feature type="domain" description="DNA2/NAM7 helicase-like C-terminal" evidence="8">
    <location>
        <begin position="912"/>
        <end position="1095"/>
    </location>
</feature>
<dbReference type="InterPro" id="IPR011335">
    <property type="entry name" value="Restrct_endonuc-II-like"/>
</dbReference>
<keyword evidence="3" id="KW-0378">Hydrolase</keyword>
<dbReference type="Pfam" id="PF13087">
    <property type="entry name" value="AAA_12"/>
    <property type="match status" value="1"/>
</dbReference>
<dbReference type="InterPro" id="IPR041679">
    <property type="entry name" value="DNA2/NAM7-like_C"/>
</dbReference>
<dbReference type="CDD" id="cd18808">
    <property type="entry name" value="SF1_C_Upf1"/>
    <property type="match status" value="1"/>
</dbReference>
<evidence type="ECO:0000313" key="10">
    <source>
        <dbReference type="EMBL" id="MBB3053089.1"/>
    </source>
</evidence>
<comment type="caution">
    <text evidence="10">The sequence shown here is derived from an EMBL/GenBank/DDBJ whole genome shotgun (WGS) entry which is preliminary data.</text>
</comment>
<feature type="domain" description="DNA2/NAM7 helicase helicase" evidence="7">
    <location>
        <begin position="285"/>
        <end position="411"/>
    </location>
</feature>
<comment type="similarity">
    <text evidence="1">Belongs to the DNA2/NAM7 helicase family.</text>
</comment>
<dbReference type="Proteomes" id="UP000550714">
    <property type="component" value="Unassembled WGS sequence"/>
</dbReference>
<keyword evidence="4" id="KW-0347">Helicase</keyword>
<dbReference type="Pfam" id="PF13086">
    <property type="entry name" value="AAA_11"/>
    <property type="match status" value="2"/>
</dbReference>
<dbReference type="Gene3D" id="3.40.960.10">
    <property type="entry name" value="VSR Endonuclease"/>
    <property type="match status" value="1"/>
</dbReference>
<dbReference type="GO" id="GO:0005524">
    <property type="term" value="F:ATP binding"/>
    <property type="evidence" value="ECO:0007669"/>
    <property type="project" value="UniProtKB-KW"/>
</dbReference>
<evidence type="ECO:0000259" key="9">
    <source>
        <dbReference type="Pfam" id="PF18741"/>
    </source>
</evidence>
<evidence type="ECO:0000259" key="8">
    <source>
        <dbReference type="Pfam" id="PF13087"/>
    </source>
</evidence>
<dbReference type="FunFam" id="3.40.960.10:FF:000002">
    <property type="entry name" value="DNA helicase related protein"/>
    <property type="match status" value="1"/>
</dbReference>
<keyword evidence="10" id="KW-0540">Nuclease</keyword>
<organism evidence="10 11">
    <name type="scientific">Prauserella isguenensis</name>
    <dbReference type="NCBI Taxonomy" id="1470180"/>
    <lineage>
        <taxon>Bacteria</taxon>
        <taxon>Bacillati</taxon>
        <taxon>Actinomycetota</taxon>
        <taxon>Actinomycetes</taxon>
        <taxon>Pseudonocardiales</taxon>
        <taxon>Pseudonocardiaceae</taxon>
        <taxon>Prauserella</taxon>
    </lineage>
</organism>
<name>A0A839S8S6_9PSEU</name>
<evidence type="ECO:0000259" key="7">
    <source>
        <dbReference type="Pfam" id="PF13086"/>
    </source>
</evidence>
<accession>A0A839S8S6</accession>
<dbReference type="PANTHER" id="PTHR43788">
    <property type="entry name" value="DNA2/NAM7 HELICASE FAMILY MEMBER"/>
    <property type="match status" value="1"/>
</dbReference>
<proteinExistence type="inferred from homology"/>
<dbReference type="PANTHER" id="PTHR43788:SF8">
    <property type="entry name" value="DNA-BINDING PROTEIN SMUBP-2"/>
    <property type="match status" value="1"/>
</dbReference>
<dbReference type="Pfam" id="PF18741">
    <property type="entry name" value="MTES_1575"/>
    <property type="match status" value="1"/>
</dbReference>
<dbReference type="Gene3D" id="3.40.50.300">
    <property type="entry name" value="P-loop containing nucleotide triphosphate hydrolases"/>
    <property type="match status" value="3"/>
</dbReference>
<feature type="region of interest" description="Disordered" evidence="6">
    <location>
        <begin position="1245"/>
        <end position="1286"/>
    </location>
</feature>